<dbReference type="EMBL" id="SJPU01000002">
    <property type="protein sequence ID" value="TWU15707.1"/>
    <property type="molecule type" value="Genomic_DNA"/>
</dbReference>
<evidence type="ECO:0000256" key="1">
    <source>
        <dbReference type="SAM" id="Phobius"/>
    </source>
</evidence>
<keyword evidence="1" id="KW-0472">Membrane</keyword>
<sequence>MHVNTYLVIDASVTALMSATVLYLRNLLSRRRKPLGRAKFDEHVPVHRQIVILLGKDVSQHSV</sequence>
<protein>
    <submittedName>
        <fullName evidence="2">Uncharacterized protein</fullName>
    </submittedName>
</protein>
<name>A0A5C6BVQ6_9BACT</name>
<feature type="transmembrane region" description="Helical" evidence="1">
    <location>
        <begin position="6"/>
        <end position="24"/>
    </location>
</feature>
<evidence type="ECO:0000313" key="2">
    <source>
        <dbReference type="EMBL" id="TWU15707.1"/>
    </source>
</evidence>
<gene>
    <name evidence="2" type="ORF">Poly21_29040</name>
</gene>
<evidence type="ECO:0000313" key="3">
    <source>
        <dbReference type="Proteomes" id="UP000319908"/>
    </source>
</evidence>
<accession>A0A5C6BVQ6</accession>
<dbReference type="Proteomes" id="UP000319908">
    <property type="component" value="Unassembled WGS sequence"/>
</dbReference>
<proteinExistence type="predicted"/>
<organism evidence="2 3">
    <name type="scientific">Allorhodopirellula heiligendammensis</name>
    <dbReference type="NCBI Taxonomy" id="2714739"/>
    <lineage>
        <taxon>Bacteria</taxon>
        <taxon>Pseudomonadati</taxon>
        <taxon>Planctomycetota</taxon>
        <taxon>Planctomycetia</taxon>
        <taxon>Pirellulales</taxon>
        <taxon>Pirellulaceae</taxon>
        <taxon>Allorhodopirellula</taxon>
    </lineage>
</organism>
<reference evidence="2 3" key="1">
    <citation type="journal article" date="2020" name="Antonie Van Leeuwenhoek">
        <title>Rhodopirellula heiligendammensis sp. nov., Rhodopirellula pilleata sp. nov., and Rhodopirellula solitaria sp. nov. isolated from natural or artificial marine surfaces in Northern Germany and California, USA, and emended description of the genus Rhodopirellula.</title>
        <authorList>
            <person name="Kallscheuer N."/>
            <person name="Wiegand S."/>
            <person name="Jogler M."/>
            <person name="Boedeker C."/>
            <person name="Peeters S.H."/>
            <person name="Rast P."/>
            <person name="Heuer A."/>
            <person name="Jetten M.S.M."/>
            <person name="Rohde M."/>
            <person name="Jogler C."/>
        </authorList>
    </citation>
    <scope>NUCLEOTIDE SEQUENCE [LARGE SCALE GENOMIC DNA]</scope>
    <source>
        <strain evidence="2 3">Poly21</strain>
    </source>
</reference>
<keyword evidence="3" id="KW-1185">Reference proteome</keyword>
<comment type="caution">
    <text evidence="2">The sequence shown here is derived from an EMBL/GenBank/DDBJ whole genome shotgun (WGS) entry which is preliminary data.</text>
</comment>
<dbReference type="AlphaFoldDB" id="A0A5C6BVQ6"/>
<keyword evidence="1" id="KW-1133">Transmembrane helix</keyword>
<keyword evidence="1" id="KW-0812">Transmembrane</keyword>